<evidence type="ECO:0000256" key="6">
    <source>
        <dbReference type="SAM" id="Phobius"/>
    </source>
</evidence>
<keyword evidence="4" id="KW-0175">Coiled coil</keyword>
<dbReference type="AlphaFoldDB" id="A0AA35KWH0"/>
<name>A0AA35KWH0_9SAUR</name>
<accession>A0AA35KWH0</accession>
<protein>
    <recommendedName>
        <fullName evidence="7">C-type lectin domain-containing protein</fullName>
    </recommendedName>
</protein>
<dbReference type="SMART" id="SM00034">
    <property type="entry name" value="CLECT"/>
    <property type="match status" value="2"/>
</dbReference>
<feature type="coiled-coil region" evidence="4">
    <location>
        <begin position="154"/>
        <end position="181"/>
    </location>
</feature>
<sequence>MEKPAPAKPAKPKNPTKPTKPAAPEEAPAEAEPPATITDEKTERVETPTPEKGAESIDNEAPRKDSATAAAADETGASGFQSMVAFITSPTGERFVVLEICILSAMTLLIFLLYQKEMKKRVEIQMAMNMIRNFVVGTDKFYEDKDDLQILAAAQNISDKVRFLENRNDELQKEIDILTRNLKDGWIIFSNSFYLFSAELRSWMDSQKKCEREGAKLISIETEEEQFFINHQVKIRRKFFWTGLFKDKEAVWKWLSGKLPEFHYWNLYSPHYELNHDCTAMTFDCIDGCWMALECHLQMPYISTTRQARGSLDSPGQRIDRLLDCCFTDKTERMGKPAPAKPAKPKKPTKPTAPAKAEQPATITDASGFQNVVAFITSPTGERFVVLEIFILTAMTLLIFLLYQKEMKKREEIQEAMNMIRNFVVGIEPFYLDKDDFQILAAAQNLSDKVRYLENRNDELQKEIDILTRNLKDGWIIFSSSFYLFSPELRSWVDSKDKCEREGAQLVSADTDTEEEQFFIDQQVKDRRKFFWIGLFKDKEGKWTWVSGRLPETEYWNFYEPNTERHHDCAAVTFDCYKGCWIALECHLQIPYICKKVPDDVWL</sequence>
<feature type="compositionally biased region" description="Low complexity" evidence="5">
    <location>
        <begin position="16"/>
        <end position="36"/>
    </location>
</feature>
<feature type="region of interest" description="Disordered" evidence="5">
    <location>
        <begin position="1"/>
        <end position="74"/>
    </location>
</feature>
<comment type="subcellular location">
    <subcellularLocation>
        <location evidence="1">Secreted</location>
    </subcellularLocation>
</comment>
<dbReference type="PANTHER" id="PTHR22803">
    <property type="entry name" value="MANNOSE, PHOSPHOLIPASE, LECTIN RECEPTOR RELATED"/>
    <property type="match status" value="1"/>
</dbReference>
<keyword evidence="6" id="KW-0812">Transmembrane</keyword>
<evidence type="ECO:0000256" key="5">
    <source>
        <dbReference type="SAM" id="MobiDB-lite"/>
    </source>
</evidence>
<dbReference type="InterPro" id="IPR050111">
    <property type="entry name" value="C-type_lectin/snaclec_domain"/>
</dbReference>
<evidence type="ECO:0000313" key="8">
    <source>
        <dbReference type="EMBL" id="CAI5784936.1"/>
    </source>
</evidence>
<dbReference type="Pfam" id="PF00059">
    <property type="entry name" value="Lectin_C"/>
    <property type="match status" value="2"/>
</dbReference>
<feature type="transmembrane region" description="Helical" evidence="6">
    <location>
        <begin position="384"/>
        <end position="403"/>
    </location>
</feature>
<dbReference type="CDD" id="cd00037">
    <property type="entry name" value="CLECT"/>
    <property type="match status" value="1"/>
</dbReference>
<dbReference type="InterPro" id="IPR016186">
    <property type="entry name" value="C-type_lectin-like/link_sf"/>
</dbReference>
<keyword evidence="9" id="KW-1185">Reference proteome</keyword>
<dbReference type="Proteomes" id="UP001178461">
    <property type="component" value="Chromosome 9"/>
</dbReference>
<reference evidence="8" key="1">
    <citation type="submission" date="2022-12" db="EMBL/GenBank/DDBJ databases">
        <authorList>
            <person name="Alioto T."/>
            <person name="Alioto T."/>
            <person name="Gomez Garrido J."/>
        </authorList>
    </citation>
    <scope>NUCLEOTIDE SEQUENCE</scope>
</reference>
<keyword evidence="2" id="KW-0964">Secreted</keyword>
<evidence type="ECO:0000313" key="9">
    <source>
        <dbReference type="Proteomes" id="UP001178461"/>
    </source>
</evidence>
<evidence type="ECO:0000256" key="1">
    <source>
        <dbReference type="ARBA" id="ARBA00004613"/>
    </source>
</evidence>
<dbReference type="SUPFAM" id="SSF56436">
    <property type="entry name" value="C-type lectin-like"/>
    <property type="match status" value="2"/>
</dbReference>
<feature type="coiled-coil region" evidence="4">
    <location>
        <begin position="443"/>
        <end position="470"/>
    </location>
</feature>
<evidence type="ECO:0000256" key="4">
    <source>
        <dbReference type="SAM" id="Coils"/>
    </source>
</evidence>
<proteinExistence type="predicted"/>
<evidence type="ECO:0000259" key="7">
    <source>
        <dbReference type="PROSITE" id="PS50041"/>
    </source>
</evidence>
<feature type="compositionally biased region" description="Basic and acidic residues" evidence="5">
    <location>
        <begin position="52"/>
        <end position="66"/>
    </location>
</feature>
<evidence type="ECO:0000256" key="3">
    <source>
        <dbReference type="ARBA" id="ARBA00023157"/>
    </source>
</evidence>
<gene>
    <name evidence="8" type="ORF">PODLI_1B014320</name>
</gene>
<dbReference type="InterPro" id="IPR016187">
    <property type="entry name" value="CTDL_fold"/>
</dbReference>
<dbReference type="Gene3D" id="3.10.100.10">
    <property type="entry name" value="Mannose-Binding Protein A, subunit A"/>
    <property type="match status" value="2"/>
</dbReference>
<dbReference type="EMBL" id="OX395134">
    <property type="protein sequence ID" value="CAI5784936.1"/>
    <property type="molecule type" value="Genomic_DNA"/>
</dbReference>
<dbReference type="PROSITE" id="PS50041">
    <property type="entry name" value="C_TYPE_LECTIN_2"/>
    <property type="match status" value="2"/>
</dbReference>
<feature type="domain" description="C-type lectin" evidence="7">
    <location>
        <begin position="189"/>
        <end position="304"/>
    </location>
</feature>
<feature type="domain" description="C-type lectin" evidence="7">
    <location>
        <begin position="478"/>
        <end position="595"/>
    </location>
</feature>
<feature type="transmembrane region" description="Helical" evidence="6">
    <location>
        <begin position="95"/>
        <end position="114"/>
    </location>
</feature>
<dbReference type="GO" id="GO:0005576">
    <property type="term" value="C:extracellular region"/>
    <property type="evidence" value="ECO:0007669"/>
    <property type="project" value="UniProtKB-SubCell"/>
</dbReference>
<evidence type="ECO:0000256" key="2">
    <source>
        <dbReference type="ARBA" id="ARBA00022525"/>
    </source>
</evidence>
<keyword evidence="6" id="KW-0472">Membrane</keyword>
<keyword evidence="3" id="KW-1015">Disulfide bond</keyword>
<dbReference type="InterPro" id="IPR001304">
    <property type="entry name" value="C-type_lectin-like"/>
</dbReference>
<keyword evidence="6" id="KW-1133">Transmembrane helix</keyword>
<organism evidence="8 9">
    <name type="scientific">Podarcis lilfordi</name>
    <name type="common">Lilford's wall lizard</name>
    <dbReference type="NCBI Taxonomy" id="74358"/>
    <lineage>
        <taxon>Eukaryota</taxon>
        <taxon>Metazoa</taxon>
        <taxon>Chordata</taxon>
        <taxon>Craniata</taxon>
        <taxon>Vertebrata</taxon>
        <taxon>Euteleostomi</taxon>
        <taxon>Lepidosauria</taxon>
        <taxon>Squamata</taxon>
        <taxon>Bifurcata</taxon>
        <taxon>Unidentata</taxon>
        <taxon>Episquamata</taxon>
        <taxon>Laterata</taxon>
        <taxon>Lacertibaenia</taxon>
        <taxon>Lacertidae</taxon>
        <taxon>Podarcis</taxon>
    </lineage>
</organism>
<feature type="region of interest" description="Disordered" evidence="5">
    <location>
        <begin position="332"/>
        <end position="361"/>
    </location>
</feature>